<gene>
    <name evidence="2" type="ORF">UFOPK2399_00308</name>
</gene>
<dbReference type="GO" id="GO:0016779">
    <property type="term" value="F:nucleotidyltransferase activity"/>
    <property type="evidence" value="ECO:0007669"/>
    <property type="project" value="UniProtKB-ARBA"/>
</dbReference>
<dbReference type="InterPro" id="IPR025877">
    <property type="entry name" value="MobA-like_NTP_Trfase"/>
</dbReference>
<evidence type="ECO:0000259" key="1">
    <source>
        <dbReference type="Pfam" id="PF12804"/>
    </source>
</evidence>
<evidence type="ECO:0000313" key="2">
    <source>
        <dbReference type="EMBL" id="CAB4686238.1"/>
    </source>
</evidence>
<dbReference type="PANTHER" id="PTHR43777:SF1">
    <property type="entry name" value="MOLYBDENUM COFACTOR CYTIDYLYLTRANSFERASE"/>
    <property type="match status" value="1"/>
</dbReference>
<protein>
    <submittedName>
        <fullName evidence="2">Unannotated protein</fullName>
    </submittedName>
</protein>
<dbReference type="PANTHER" id="PTHR43777">
    <property type="entry name" value="MOLYBDENUM COFACTOR CYTIDYLYLTRANSFERASE"/>
    <property type="match status" value="1"/>
</dbReference>
<name>A0A6J6NN44_9ZZZZ</name>
<sequence length="175" mass="18015">MTDRTIGTIVLAAGAASRFGGPKQVILLPSVLGAARSAGISDLVVVEGAHSLATVDLDGARRVTADDWAVGPGASLRAGLRALSDDCAVALVLLADGPHLDPRAIARILDHRGDAALVAATYDGTRSHPLAVDRSLWTAIPDEGLRALEATLIDCSDLSDPGDIDTPDLLPDSLR</sequence>
<dbReference type="EMBL" id="CAEZXP010000001">
    <property type="protein sequence ID" value="CAB4686238.1"/>
    <property type="molecule type" value="Genomic_DNA"/>
</dbReference>
<proteinExistence type="predicted"/>
<organism evidence="2">
    <name type="scientific">freshwater metagenome</name>
    <dbReference type="NCBI Taxonomy" id="449393"/>
    <lineage>
        <taxon>unclassified sequences</taxon>
        <taxon>metagenomes</taxon>
        <taxon>ecological metagenomes</taxon>
    </lineage>
</organism>
<dbReference type="SUPFAM" id="SSF53448">
    <property type="entry name" value="Nucleotide-diphospho-sugar transferases"/>
    <property type="match status" value="1"/>
</dbReference>
<dbReference type="AlphaFoldDB" id="A0A6J6NN44"/>
<reference evidence="2" key="1">
    <citation type="submission" date="2020-05" db="EMBL/GenBank/DDBJ databases">
        <authorList>
            <person name="Chiriac C."/>
            <person name="Salcher M."/>
            <person name="Ghai R."/>
            <person name="Kavagutti S V."/>
        </authorList>
    </citation>
    <scope>NUCLEOTIDE SEQUENCE</scope>
</reference>
<dbReference type="InterPro" id="IPR029044">
    <property type="entry name" value="Nucleotide-diphossugar_trans"/>
</dbReference>
<accession>A0A6J6NN44</accession>
<dbReference type="Pfam" id="PF12804">
    <property type="entry name" value="NTP_transf_3"/>
    <property type="match status" value="1"/>
</dbReference>
<dbReference type="Gene3D" id="3.90.550.10">
    <property type="entry name" value="Spore Coat Polysaccharide Biosynthesis Protein SpsA, Chain A"/>
    <property type="match status" value="1"/>
</dbReference>
<feature type="domain" description="MobA-like NTP transferase" evidence="1">
    <location>
        <begin position="9"/>
        <end position="141"/>
    </location>
</feature>